<dbReference type="Proteomes" id="UP000886043">
    <property type="component" value="Unassembled WGS sequence"/>
</dbReference>
<dbReference type="Gene3D" id="3.40.190.10">
    <property type="entry name" value="Periplasmic binding protein-like II"/>
    <property type="match status" value="2"/>
</dbReference>
<organism evidence="4">
    <name type="scientific">Thermosulfurimonas dismutans</name>
    <dbReference type="NCBI Taxonomy" id="999894"/>
    <lineage>
        <taxon>Bacteria</taxon>
        <taxon>Pseudomonadati</taxon>
        <taxon>Thermodesulfobacteriota</taxon>
        <taxon>Thermodesulfobacteria</taxon>
        <taxon>Thermodesulfobacteriales</taxon>
        <taxon>Thermodesulfobacteriaceae</taxon>
        <taxon>Thermosulfurimonas</taxon>
    </lineage>
</organism>
<feature type="non-terminal residue" evidence="4">
    <location>
        <position position="251"/>
    </location>
</feature>
<dbReference type="InterPro" id="IPR030868">
    <property type="entry name" value="MqnA"/>
</dbReference>
<dbReference type="SUPFAM" id="SSF53850">
    <property type="entry name" value="Periplasmic binding protein-like II"/>
    <property type="match status" value="1"/>
</dbReference>
<dbReference type="HAMAP" id="MF_00995">
    <property type="entry name" value="MqnA"/>
    <property type="match status" value="1"/>
</dbReference>
<reference evidence="4" key="1">
    <citation type="journal article" date="2020" name="mSystems">
        <title>Genome- and Community-Level Interaction Insights into Carbon Utilization and Element Cycling Functions of Hydrothermarchaeota in Hydrothermal Sediment.</title>
        <authorList>
            <person name="Zhou Z."/>
            <person name="Liu Y."/>
            <person name="Xu W."/>
            <person name="Pan J."/>
            <person name="Luo Z.H."/>
            <person name="Li M."/>
        </authorList>
    </citation>
    <scope>NUCLEOTIDE SEQUENCE [LARGE SCALE GENOMIC DNA]</scope>
    <source>
        <strain evidence="4">HyVt-483</strain>
    </source>
</reference>
<dbReference type="EMBL" id="DRMH01000112">
    <property type="protein sequence ID" value="HFC98437.1"/>
    <property type="molecule type" value="Genomic_DNA"/>
</dbReference>
<dbReference type="GO" id="GO:0016829">
    <property type="term" value="F:lyase activity"/>
    <property type="evidence" value="ECO:0007669"/>
    <property type="project" value="UniProtKB-KW"/>
</dbReference>
<proteinExistence type="inferred from homology"/>
<comment type="caution">
    <text evidence="4">The sequence shown here is derived from an EMBL/GenBank/DDBJ whole genome shotgun (WGS) entry which is preliminary data.</text>
</comment>
<dbReference type="GO" id="GO:0009234">
    <property type="term" value="P:menaquinone biosynthetic process"/>
    <property type="evidence" value="ECO:0007669"/>
    <property type="project" value="UniProtKB-UniPathway"/>
</dbReference>
<sequence>MLRFRVGLVEYFNTAPLRYLLPRLLPSRVEVIFAPPAVLNRMLLSGDLEAGLVSSLLYAQYPEELRLLPDLSISTTGRVESVLLFYRGKLEELSEKLVTLTPESATSVALLRLLLEDFYGLKPFYLFGKPQKGAAGYLAIGDEALILRKAPPFPGILDLGGVWIEKTGLPFVFAVLAVKKETAERYPELVRRVAEAFYLSRAVGLARLEDLLDLRPPGLTADEALNYLRGLEYDLSGRKQEALRVFFSHLA</sequence>
<evidence type="ECO:0000313" key="4">
    <source>
        <dbReference type="EMBL" id="HFC98437.1"/>
    </source>
</evidence>
<accession>A0A7C3GER3</accession>
<dbReference type="AlphaFoldDB" id="A0A7C3GER3"/>
<dbReference type="CDD" id="cd13634">
    <property type="entry name" value="PBP2_Sco4506"/>
    <property type="match status" value="1"/>
</dbReference>
<comment type="pathway">
    <text evidence="1">Quinol/quinone metabolism; menaquinone biosynthesis.</text>
</comment>
<dbReference type="PANTHER" id="PTHR37690:SF1">
    <property type="entry name" value="CHORISMATE DEHYDRATASE"/>
    <property type="match status" value="1"/>
</dbReference>
<keyword evidence="3" id="KW-0456">Lyase</keyword>
<dbReference type="UniPathway" id="UPA00079"/>
<keyword evidence="2" id="KW-0474">Menaquinone biosynthesis</keyword>
<dbReference type="InterPro" id="IPR003773">
    <property type="entry name" value="Menaquinone_biosynth"/>
</dbReference>
<evidence type="ECO:0000256" key="2">
    <source>
        <dbReference type="ARBA" id="ARBA00022428"/>
    </source>
</evidence>
<protein>
    <submittedName>
        <fullName evidence="4">ABC transporter substrate-binding protein</fullName>
    </submittedName>
</protein>
<evidence type="ECO:0000256" key="1">
    <source>
        <dbReference type="ARBA" id="ARBA00004863"/>
    </source>
</evidence>
<evidence type="ECO:0000256" key="3">
    <source>
        <dbReference type="ARBA" id="ARBA00023239"/>
    </source>
</evidence>
<gene>
    <name evidence="4" type="ORF">ENJ40_08290</name>
</gene>
<dbReference type="PANTHER" id="PTHR37690">
    <property type="entry name" value="CHORISMATE DEHYDRATASE"/>
    <property type="match status" value="1"/>
</dbReference>
<name>A0A7C3GER3_9BACT</name>
<dbReference type="Pfam" id="PF02621">
    <property type="entry name" value="VitK2_biosynth"/>
    <property type="match status" value="1"/>
</dbReference>